<reference evidence="2" key="1">
    <citation type="submission" date="2021-02" db="EMBL/GenBank/DDBJ databases">
        <authorList>
            <person name="Nowell W R."/>
        </authorList>
    </citation>
    <scope>NUCLEOTIDE SEQUENCE</scope>
</reference>
<gene>
    <name evidence="2" type="ORF">GPM918_LOCUS29132</name>
    <name evidence="1" type="ORF">OVA965_LOCUS20332</name>
    <name evidence="4" type="ORF">SRO942_LOCUS29690</name>
    <name evidence="3" type="ORF">TMI583_LOCUS20681</name>
</gene>
<dbReference type="Proteomes" id="UP000682733">
    <property type="component" value="Unassembled WGS sequence"/>
</dbReference>
<dbReference type="Proteomes" id="UP000681722">
    <property type="component" value="Unassembled WGS sequence"/>
</dbReference>
<organism evidence="2 5">
    <name type="scientific">Didymodactylos carnosus</name>
    <dbReference type="NCBI Taxonomy" id="1234261"/>
    <lineage>
        <taxon>Eukaryota</taxon>
        <taxon>Metazoa</taxon>
        <taxon>Spiralia</taxon>
        <taxon>Gnathifera</taxon>
        <taxon>Rotifera</taxon>
        <taxon>Eurotatoria</taxon>
        <taxon>Bdelloidea</taxon>
        <taxon>Philodinida</taxon>
        <taxon>Philodinidae</taxon>
        <taxon>Didymodactylos</taxon>
    </lineage>
</organism>
<evidence type="ECO:0000313" key="2">
    <source>
        <dbReference type="EMBL" id="CAF1313907.1"/>
    </source>
</evidence>
<accession>A0A815ENG1</accession>
<dbReference type="Proteomes" id="UP000663829">
    <property type="component" value="Unassembled WGS sequence"/>
</dbReference>
<evidence type="ECO:0000313" key="1">
    <source>
        <dbReference type="EMBL" id="CAF1124341.1"/>
    </source>
</evidence>
<feature type="non-terminal residue" evidence="2">
    <location>
        <position position="1"/>
    </location>
</feature>
<dbReference type="Proteomes" id="UP000677228">
    <property type="component" value="Unassembled WGS sequence"/>
</dbReference>
<evidence type="ECO:0000313" key="4">
    <source>
        <dbReference type="EMBL" id="CAF4153989.1"/>
    </source>
</evidence>
<proteinExistence type="predicted"/>
<dbReference type="AlphaFoldDB" id="A0A815ENG1"/>
<keyword evidence="5" id="KW-1185">Reference proteome</keyword>
<evidence type="ECO:0000313" key="3">
    <source>
        <dbReference type="EMBL" id="CAF3900891.1"/>
    </source>
</evidence>
<dbReference type="EMBL" id="CAJOBC010044023">
    <property type="protein sequence ID" value="CAF4153989.1"/>
    <property type="molecule type" value="Genomic_DNA"/>
</dbReference>
<name>A0A815ENG1_9BILA</name>
<evidence type="ECO:0000313" key="5">
    <source>
        <dbReference type="Proteomes" id="UP000663829"/>
    </source>
</evidence>
<protein>
    <submittedName>
        <fullName evidence="2">Uncharacterized protein</fullName>
    </submittedName>
</protein>
<sequence length="185" mass="21340">MSVDRVVTKREMCEDLHETGSFTVLTHLPHLVASSVPDKAPFSYRIVKNEILKAKIVEDDNDLLLITKCAHDSKFDILTIQRPALAIIKEIMFFVSKAIKKLKNDDLFIEHLRLLKNREIDNTSLSIKVKKEMKKEAETLIWILGNEKIPRRTITNENIIGKSQSSDTYDLTISYSYINKEPEPR</sequence>
<dbReference type="EMBL" id="CAJNOQ010013074">
    <property type="protein sequence ID" value="CAF1313907.1"/>
    <property type="molecule type" value="Genomic_DNA"/>
</dbReference>
<comment type="caution">
    <text evidence="2">The sequence shown here is derived from an EMBL/GenBank/DDBJ whole genome shotgun (WGS) entry which is preliminary data.</text>
</comment>
<dbReference type="EMBL" id="CAJOBA010018745">
    <property type="protein sequence ID" value="CAF3900891.1"/>
    <property type="molecule type" value="Genomic_DNA"/>
</dbReference>
<dbReference type="EMBL" id="CAJNOK010010772">
    <property type="protein sequence ID" value="CAF1124341.1"/>
    <property type="molecule type" value="Genomic_DNA"/>
</dbReference>